<dbReference type="Proteomes" id="UP000009168">
    <property type="component" value="Unassembled WGS sequence"/>
</dbReference>
<organism evidence="1 2">
    <name type="scientific">Tetrahymena thermophila (strain SB210)</name>
    <dbReference type="NCBI Taxonomy" id="312017"/>
    <lineage>
        <taxon>Eukaryota</taxon>
        <taxon>Sar</taxon>
        <taxon>Alveolata</taxon>
        <taxon>Ciliophora</taxon>
        <taxon>Intramacronucleata</taxon>
        <taxon>Oligohymenophorea</taxon>
        <taxon>Hymenostomatida</taxon>
        <taxon>Tetrahymenina</taxon>
        <taxon>Tetrahymenidae</taxon>
        <taxon>Tetrahymena</taxon>
    </lineage>
</organism>
<keyword evidence="2" id="KW-1185">Reference proteome</keyword>
<sequence length="96" mass="11160">MALLPSLTTNGIKLYPLIGQVFIILGLFDNTGFMHSFETIICPIGQYLNQQRQNDNDLCSPYQTICDIPNPKNICYCDDYYYQKSTQYIELKMYKV</sequence>
<dbReference type="GeneID" id="24437165"/>
<dbReference type="AlphaFoldDB" id="W7XJ70"/>
<name>W7XJ70_TETTS</name>
<dbReference type="EMBL" id="GG662749">
    <property type="protein sequence ID" value="EWS75261.1"/>
    <property type="molecule type" value="Genomic_DNA"/>
</dbReference>
<evidence type="ECO:0000313" key="1">
    <source>
        <dbReference type="EMBL" id="EWS75261.1"/>
    </source>
</evidence>
<accession>W7XJ70</accession>
<dbReference type="InParanoid" id="W7XJ70"/>
<proteinExistence type="predicted"/>
<evidence type="ECO:0000313" key="2">
    <source>
        <dbReference type="Proteomes" id="UP000009168"/>
    </source>
</evidence>
<dbReference type="KEGG" id="tet:TTHERM_000083478"/>
<gene>
    <name evidence="1" type="ORF">TTHERM_000083478</name>
</gene>
<protein>
    <submittedName>
        <fullName evidence="1">Uncharacterized protein</fullName>
    </submittedName>
</protein>
<dbReference type="RefSeq" id="XP_012652252.1">
    <property type="nucleotide sequence ID" value="XM_012796798.1"/>
</dbReference>
<reference evidence="2" key="1">
    <citation type="journal article" date="2006" name="PLoS Biol.">
        <title>Macronuclear genome sequence of the ciliate Tetrahymena thermophila, a model eukaryote.</title>
        <authorList>
            <person name="Eisen J.A."/>
            <person name="Coyne R.S."/>
            <person name="Wu M."/>
            <person name="Wu D."/>
            <person name="Thiagarajan M."/>
            <person name="Wortman J.R."/>
            <person name="Badger J.H."/>
            <person name="Ren Q."/>
            <person name="Amedeo P."/>
            <person name="Jones K.M."/>
            <person name="Tallon L.J."/>
            <person name="Delcher A.L."/>
            <person name="Salzberg S.L."/>
            <person name="Silva J.C."/>
            <person name="Haas B.J."/>
            <person name="Majoros W.H."/>
            <person name="Farzad M."/>
            <person name="Carlton J.M."/>
            <person name="Smith R.K. Jr."/>
            <person name="Garg J."/>
            <person name="Pearlman R.E."/>
            <person name="Karrer K.M."/>
            <person name="Sun L."/>
            <person name="Manning G."/>
            <person name="Elde N.C."/>
            <person name="Turkewitz A.P."/>
            <person name="Asai D.J."/>
            <person name="Wilkes D.E."/>
            <person name="Wang Y."/>
            <person name="Cai H."/>
            <person name="Collins K."/>
            <person name="Stewart B.A."/>
            <person name="Lee S.R."/>
            <person name="Wilamowska K."/>
            <person name="Weinberg Z."/>
            <person name="Ruzzo W.L."/>
            <person name="Wloga D."/>
            <person name="Gaertig J."/>
            <person name="Frankel J."/>
            <person name="Tsao C.-C."/>
            <person name="Gorovsky M.A."/>
            <person name="Keeling P.J."/>
            <person name="Waller R.F."/>
            <person name="Patron N.J."/>
            <person name="Cherry J.M."/>
            <person name="Stover N.A."/>
            <person name="Krieger C.J."/>
            <person name="del Toro C."/>
            <person name="Ryder H.F."/>
            <person name="Williamson S.C."/>
            <person name="Barbeau R.A."/>
            <person name="Hamilton E.P."/>
            <person name="Orias E."/>
        </authorList>
    </citation>
    <scope>NUCLEOTIDE SEQUENCE [LARGE SCALE GENOMIC DNA]</scope>
    <source>
        <strain evidence="2">SB210</strain>
    </source>
</reference>